<reference evidence="10" key="2">
    <citation type="journal article" date="2021" name="PeerJ">
        <title>Extensive microbial diversity within the chicken gut microbiome revealed by metagenomics and culture.</title>
        <authorList>
            <person name="Gilroy R."/>
            <person name="Ravi A."/>
            <person name="Getino M."/>
            <person name="Pursley I."/>
            <person name="Horton D.L."/>
            <person name="Alikhan N.F."/>
            <person name="Baker D."/>
            <person name="Gharbi K."/>
            <person name="Hall N."/>
            <person name="Watson M."/>
            <person name="Adriaenssens E.M."/>
            <person name="Foster-Nyarko E."/>
            <person name="Jarju S."/>
            <person name="Secka A."/>
            <person name="Antonio M."/>
            <person name="Oren A."/>
            <person name="Chaudhuri R.R."/>
            <person name="La Ragione R."/>
            <person name="Hildebrand F."/>
            <person name="Pallen M.J."/>
        </authorList>
    </citation>
    <scope>NUCLEOTIDE SEQUENCE</scope>
    <source>
        <strain evidence="10">ChiSjej6B24-2974</strain>
    </source>
</reference>
<dbReference type="GO" id="GO:0006605">
    <property type="term" value="P:protein targeting"/>
    <property type="evidence" value="ECO:0007669"/>
    <property type="project" value="UniProtKB-UniRule"/>
</dbReference>
<evidence type="ECO:0000313" key="10">
    <source>
        <dbReference type="EMBL" id="HIQ82507.1"/>
    </source>
</evidence>
<keyword evidence="4 9" id="KW-0812">Transmembrane</keyword>
<comment type="subcellular location">
    <subcellularLocation>
        <location evidence="9">Cell membrane</location>
        <topology evidence="9">Single-pass membrane protein</topology>
    </subcellularLocation>
    <subcellularLocation>
        <location evidence="1">Membrane</location>
    </subcellularLocation>
</comment>
<reference evidence="10" key="1">
    <citation type="submission" date="2020-10" db="EMBL/GenBank/DDBJ databases">
        <authorList>
            <person name="Gilroy R."/>
        </authorList>
    </citation>
    <scope>NUCLEOTIDE SEQUENCE</scope>
    <source>
        <strain evidence="10">ChiSjej6B24-2974</strain>
    </source>
</reference>
<keyword evidence="5 9" id="KW-0653">Protein transport</keyword>
<dbReference type="NCBIfam" id="TIGR00964">
    <property type="entry name" value="secE_bact"/>
    <property type="match status" value="1"/>
</dbReference>
<dbReference type="AlphaFoldDB" id="A0A9D1CVY6"/>
<evidence type="ECO:0000256" key="2">
    <source>
        <dbReference type="ARBA" id="ARBA00022448"/>
    </source>
</evidence>
<keyword evidence="7 9" id="KW-0811">Translocation</keyword>
<dbReference type="InterPro" id="IPR038379">
    <property type="entry name" value="SecE_sf"/>
</dbReference>
<dbReference type="InterPro" id="IPR001901">
    <property type="entry name" value="Translocase_SecE/Sec61-g"/>
</dbReference>
<dbReference type="InterPro" id="IPR005807">
    <property type="entry name" value="SecE_bac"/>
</dbReference>
<dbReference type="GO" id="GO:0008320">
    <property type="term" value="F:protein transmembrane transporter activity"/>
    <property type="evidence" value="ECO:0007669"/>
    <property type="project" value="UniProtKB-UniRule"/>
</dbReference>
<dbReference type="Pfam" id="PF00584">
    <property type="entry name" value="SecE"/>
    <property type="match status" value="1"/>
</dbReference>
<sequence length="81" mass="9122">MANTAEKKNIFKRIGGFFVNLVKGIGRKFKEMYFELKKVTWPTKKDMINYSIVVLVFIVIMGVIIGVIDLGAGKLVELLVS</sequence>
<dbReference type="EMBL" id="DVFZ01000051">
    <property type="protein sequence ID" value="HIQ82507.1"/>
    <property type="molecule type" value="Genomic_DNA"/>
</dbReference>
<comment type="subunit">
    <text evidence="9">Component of the Sec protein translocase complex. Heterotrimer consisting of SecY, SecE and SecG subunits. The heterotrimers can form oligomers, although 1 heterotrimer is thought to be able to translocate proteins. Interacts with the ribosome. Interacts with SecDF, and other proteins may be involved. Interacts with SecA.</text>
</comment>
<keyword evidence="3 9" id="KW-1003">Cell membrane</keyword>
<dbReference type="GO" id="GO:0009306">
    <property type="term" value="P:protein secretion"/>
    <property type="evidence" value="ECO:0007669"/>
    <property type="project" value="UniProtKB-UniRule"/>
</dbReference>
<evidence type="ECO:0000256" key="7">
    <source>
        <dbReference type="ARBA" id="ARBA00023010"/>
    </source>
</evidence>
<evidence type="ECO:0000256" key="8">
    <source>
        <dbReference type="ARBA" id="ARBA00023136"/>
    </source>
</evidence>
<dbReference type="GO" id="GO:0005886">
    <property type="term" value="C:plasma membrane"/>
    <property type="evidence" value="ECO:0007669"/>
    <property type="project" value="UniProtKB-SubCell"/>
</dbReference>
<comment type="function">
    <text evidence="9">Essential subunit of the Sec protein translocation channel SecYEG. Clamps together the 2 halves of SecY. May contact the channel plug during translocation.</text>
</comment>
<keyword evidence="6 9" id="KW-1133">Transmembrane helix</keyword>
<evidence type="ECO:0000256" key="3">
    <source>
        <dbReference type="ARBA" id="ARBA00022475"/>
    </source>
</evidence>
<dbReference type="Proteomes" id="UP000824260">
    <property type="component" value="Unassembled WGS sequence"/>
</dbReference>
<keyword evidence="8 9" id="KW-0472">Membrane</keyword>
<evidence type="ECO:0000256" key="1">
    <source>
        <dbReference type="ARBA" id="ARBA00004370"/>
    </source>
</evidence>
<feature type="transmembrane region" description="Helical" evidence="9">
    <location>
        <begin position="47"/>
        <end position="68"/>
    </location>
</feature>
<evidence type="ECO:0000256" key="4">
    <source>
        <dbReference type="ARBA" id="ARBA00022692"/>
    </source>
</evidence>
<evidence type="ECO:0000256" key="5">
    <source>
        <dbReference type="ARBA" id="ARBA00022927"/>
    </source>
</evidence>
<gene>
    <name evidence="9 10" type="primary">secE</name>
    <name evidence="10" type="ORF">IAA52_05335</name>
</gene>
<dbReference type="HAMAP" id="MF_00422">
    <property type="entry name" value="SecE"/>
    <property type="match status" value="1"/>
</dbReference>
<dbReference type="GO" id="GO:0065002">
    <property type="term" value="P:intracellular protein transmembrane transport"/>
    <property type="evidence" value="ECO:0007669"/>
    <property type="project" value="UniProtKB-UniRule"/>
</dbReference>
<keyword evidence="2 9" id="KW-0813">Transport</keyword>
<protein>
    <recommendedName>
        <fullName evidence="9">Protein translocase subunit SecE</fullName>
    </recommendedName>
</protein>
<evidence type="ECO:0000256" key="9">
    <source>
        <dbReference type="HAMAP-Rule" id="MF_00422"/>
    </source>
</evidence>
<dbReference type="GO" id="GO:0043952">
    <property type="term" value="P:protein transport by the Sec complex"/>
    <property type="evidence" value="ECO:0007669"/>
    <property type="project" value="UniProtKB-UniRule"/>
</dbReference>
<comment type="similarity">
    <text evidence="9">Belongs to the SecE/SEC61-gamma family.</text>
</comment>
<name>A0A9D1CVY6_9FIRM</name>
<evidence type="ECO:0000313" key="11">
    <source>
        <dbReference type="Proteomes" id="UP000824260"/>
    </source>
</evidence>
<proteinExistence type="inferred from homology"/>
<accession>A0A9D1CVY6</accession>
<dbReference type="PANTHER" id="PTHR33910">
    <property type="entry name" value="PROTEIN TRANSLOCASE SUBUNIT SECE"/>
    <property type="match status" value="1"/>
</dbReference>
<dbReference type="PANTHER" id="PTHR33910:SF1">
    <property type="entry name" value="PROTEIN TRANSLOCASE SUBUNIT SECE"/>
    <property type="match status" value="1"/>
</dbReference>
<dbReference type="Gene3D" id="1.20.5.1030">
    <property type="entry name" value="Preprotein translocase secy subunit"/>
    <property type="match status" value="1"/>
</dbReference>
<evidence type="ECO:0000256" key="6">
    <source>
        <dbReference type="ARBA" id="ARBA00022989"/>
    </source>
</evidence>
<comment type="caution">
    <text evidence="10">The sequence shown here is derived from an EMBL/GenBank/DDBJ whole genome shotgun (WGS) entry which is preliminary data.</text>
</comment>
<organism evidence="10 11">
    <name type="scientific">Candidatus Pullichristensenella stercorigallinarum</name>
    <dbReference type="NCBI Taxonomy" id="2840909"/>
    <lineage>
        <taxon>Bacteria</taxon>
        <taxon>Bacillati</taxon>
        <taxon>Bacillota</taxon>
        <taxon>Clostridia</taxon>
        <taxon>Candidatus Pullichristensenella</taxon>
    </lineage>
</organism>